<reference evidence="1" key="1">
    <citation type="submission" date="2016-10" db="EMBL/GenBank/DDBJ databases">
        <title>Sequence of Gallionella enrichment culture.</title>
        <authorList>
            <person name="Poehlein A."/>
            <person name="Muehling M."/>
            <person name="Daniel R."/>
        </authorList>
    </citation>
    <scope>NUCLEOTIDE SEQUENCE</scope>
</reference>
<protein>
    <submittedName>
        <fullName evidence="1">Uncharacterized protein</fullName>
    </submittedName>
</protein>
<dbReference type="EMBL" id="MLJW01000057">
    <property type="protein sequence ID" value="OIR04509.1"/>
    <property type="molecule type" value="Genomic_DNA"/>
</dbReference>
<proteinExistence type="predicted"/>
<comment type="caution">
    <text evidence="1">The sequence shown here is derived from an EMBL/GenBank/DDBJ whole genome shotgun (WGS) entry which is preliminary data.</text>
</comment>
<organism evidence="1">
    <name type="scientific">mine drainage metagenome</name>
    <dbReference type="NCBI Taxonomy" id="410659"/>
    <lineage>
        <taxon>unclassified sequences</taxon>
        <taxon>metagenomes</taxon>
        <taxon>ecological metagenomes</taxon>
    </lineage>
</organism>
<dbReference type="AlphaFoldDB" id="A0A1J5SK68"/>
<accession>A0A1J5SK68</accession>
<sequence length="83" mass="9423">MKNIKITVTLSMEVPDYWLVVENANGIDVIDIGDGRYLDFTFTPTLVNDGFKHAERESNDQFTNSGSEIVSEYDAMMKILTTR</sequence>
<name>A0A1J5SK68_9ZZZZ</name>
<evidence type="ECO:0000313" key="1">
    <source>
        <dbReference type="EMBL" id="OIR04509.1"/>
    </source>
</evidence>
<gene>
    <name evidence="1" type="ORF">GALL_134450</name>
</gene>